<dbReference type="Proteomes" id="UP000798662">
    <property type="component" value="Chromosome 2"/>
</dbReference>
<evidence type="ECO:0000313" key="2">
    <source>
        <dbReference type="Proteomes" id="UP000798662"/>
    </source>
</evidence>
<reference evidence="1" key="1">
    <citation type="submission" date="2019-11" db="EMBL/GenBank/DDBJ databases">
        <title>Nori genome reveals adaptations in red seaweeds to the harsh intertidal environment.</title>
        <authorList>
            <person name="Wang D."/>
            <person name="Mao Y."/>
        </authorList>
    </citation>
    <scope>NUCLEOTIDE SEQUENCE</scope>
    <source>
        <tissue evidence="1">Gametophyte</tissue>
    </source>
</reference>
<protein>
    <submittedName>
        <fullName evidence="1">Uncharacterized protein</fullName>
    </submittedName>
</protein>
<evidence type="ECO:0000313" key="1">
    <source>
        <dbReference type="EMBL" id="KAK1864169.1"/>
    </source>
</evidence>
<organism evidence="1 2">
    <name type="scientific">Pyropia yezoensis</name>
    <name type="common">Susabi-nori</name>
    <name type="synonym">Porphyra yezoensis</name>
    <dbReference type="NCBI Taxonomy" id="2788"/>
    <lineage>
        <taxon>Eukaryota</taxon>
        <taxon>Rhodophyta</taxon>
        <taxon>Bangiophyceae</taxon>
        <taxon>Bangiales</taxon>
        <taxon>Bangiaceae</taxon>
        <taxon>Pyropia</taxon>
    </lineage>
</organism>
<name>A0ACC3C1G4_PYRYE</name>
<sequence>MVRPPAVVTALLRWVPSLSDNLVHPAGVLGRTLGEFLCPTVNAGMAPPAVVGVDYSDTMVAMAAAALRALIADGRLRVVFGDVRDADGLWSALAGGEGGGDDVCEGASPPLPPKSSLGAGPAAWATRAAAAVGAPFDAIFHTNCNYFWPDNAAACRN</sequence>
<comment type="caution">
    <text evidence="1">The sequence shown here is derived from an EMBL/GenBank/DDBJ whole genome shotgun (WGS) entry which is preliminary data.</text>
</comment>
<proteinExistence type="predicted"/>
<accession>A0ACC3C1G4</accession>
<dbReference type="EMBL" id="CM020619">
    <property type="protein sequence ID" value="KAK1864169.1"/>
    <property type="molecule type" value="Genomic_DNA"/>
</dbReference>
<gene>
    <name evidence="1" type="ORF">I4F81_006719</name>
</gene>
<keyword evidence="2" id="KW-1185">Reference proteome</keyword>